<proteinExistence type="predicted"/>
<gene>
    <name evidence="2" type="ORF">NDU88_005795</name>
</gene>
<dbReference type="AlphaFoldDB" id="A0AAV7TC45"/>
<evidence type="ECO:0000313" key="2">
    <source>
        <dbReference type="EMBL" id="KAJ1173971.1"/>
    </source>
</evidence>
<reference evidence="2" key="1">
    <citation type="journal article" date="2022" name="bioRxiv">
        <title>Sequencing and chromosome-scale assembly of the giantPleurodeles waltlgenome.</title>
        <authorList>
            <person name="Brown T."/>
            <person name="Elewa A."/>
            <person name="Iarovenko S."/>
            <person name="Subramanian E."/>
            <person name="Araus A.J."/>
            <person name="Petzold A."/>
            <person name="Susuki M."/>
            <person name="Suzuki K.-i.T."/>
            <person name="Hayashi T."/>
            <person name="Toyoda A."/>
            <person name="Oliveira C."/>
            <person name="Osipova E."/>
            <person name="Leigh N.D."/>
            <person name="Simon A."/>
            <person name="Yun M.H."/>
        </authorList>
    </citation>
    <scope>NUCLEOTIDE SEQUENCE</scope>
    <source>
        <strain evidence="2">20211129_DDA</strain>
        <tissue evidence="2">Liver</tissue>
    </source>
</reference>
<dbReference type="Proteomes" id="UP001066276">
    <property type="component" value="Chromosome 4_1"/>
</dbReference>
<comment type="caution">
    <text evidence="2">The sequence shown here is derived from an EMBL/GenBank/DDBJ whole genome shotgun (WGS) entry which is preliminary data.</text>
</comment>
<organism evidence="2 3">
    <name type="scientific">Pleurodeles waltl</name>
    <name type="common">Iberian ribbed newt</name>
    <dbReference type="NCBI Taxonomy" id="8319"/>
    <lineage>
        <taxon>Eukaryota</taxon>
        <taxon>Metazoa</taxon>
        <taxon>Chordata</taxon>
        <taxon>Craniata</taxon>
        <taxon>Vertebrata</taxon>
        <taxon>Euteleostomi</taxon>
        <taxon>Amphibia</taxon>
        <taxon>Batrachia</taxon>
        <taxon>Caudata</taxon>
        <taxon>Salamandroidea</taxon>
        <taxon>Salamandridae</taxon>
        <taxon>Pleurodelinae</taxon>
        <taxon>Pleurodeles</taxon>
    </lineage>
</organism>
<accession>A0AAV7TC45</accession>
<name>A0AAV7TC45_PLEWA</name>
<protein>
    <submittedName>
        <fullName evidence="2">Uncharacterized protein</fullName>
    </submittedName>
</protein>
<feature type="compositionally biased region" description="Basic and acidic residues" evidence="1">
    <location>
        <begin position="55"/>
        <end position="79"/>
    </location>
</feature>
<feature type="region of interest" description="Disordered" evidence="1">
    <location>
        <begin position="31"/>
        <end position="79"/>
    </location>
</feature>
<evidence type="ECO:0000256" key="1">
    <source>
        <dbReference type="SAM" id="MobiDB-lite"/>
    </source>
</evidence>
<evidence type="ECO:0000313" key="3">
    <source>
        <dbReference type="Proteomes" id="UP001066276"/>
    </source>
</evidence>
<keyword evidence="3" id="KW-1185">Reference proteome</keyword>
<dbReference type="EMBL" id="JANPWB010000007">
    <property type="protein sequence ID" value="KAJ1173971.1"/>
    <property type="molecule type" value="Genomic_DNA"/>
</dbReference>
<sequence length="101" mass="10574">MSSACLLLDFKVVAVIDPVGVSYSASVTRVSITGPPDQASSIKEEATGSGVADPDVQRGRTETTERGQGEVDVEGDAKDWRREAVEGAVGDVHGEAGKERE</sequence>